<evidence type="ECO:0000313" key="2">
    <source>
        <dbReference type="EMBL" id="SQD01419.1"/>
    </source>
</evidence>
<evidence type="ECO:0000313" key="3">
    <source>
        <dbReference type="EMBL" id="STK83164.1"/>
    </source>
</evidence>
<evidence type="ECO:0000313" key="1">
    <source>
        <dbReference type="EMBL" id="MCV5624161.1"/>
    </source>
</evidence>
<reference evidence="6 7" key="1">
    <citation type="submission" date="2018-06" db="EMBL/GenBank/DDBJ databases">
        <authorList>
            <consortium name="Pathogen Informatics"/>
            <person name="Doyle S."/>
        </authorList>
    </citation>
    <scope>NUCLEOTIDE SEQUENCE [LARGE SCALE GENOMIC DNA]</scope>
    <source>
        <strain evidence="2 6">NCTC8009</strain>
        <strain evidence="3 9">NCTC8179</strain>
        <strain evidence="4 7">NCTC8333</strain>
        <strain evidence="5 8">NCTC8960</strain>
    </source>
</reference>
<gene>
    <name evidence="4" type="primary">yagL</name>
    <name evidence="2" type="ORF">NCTC8009_01846</name>
    <name evidence="3" type="ORF">NCTC8179_02992</name>
    <name evidence="4" type="ORF">NCTC8333_00743</name>
    <name evidence="5" type="ORF">NCTC8960_03321</name>
    <name evidence="1" type="ORF">OFN31_20705</name>
</gene>
<evidence type="ECO:0000313" key="5">
    <source>
        <dbReference type="EMBL" id="STN13005.1"/>
    </source>
</evidence>
<evidence type="ECO:0000313" key="7">
    <source>
        <dbReference type="Proteomes" id="UP000254718"/>
    </source>
</evidence>
<evidence type="ECO:0000313" key="4">
    <source>
        <dbReference type="EMBL" id="STM21887.1"/>
    </source>
</evidence>
<evidence type="ECO:0000313" key="6">
    <source>
        <dbReference type="Proteomes" id="UP000250991"/>
    </source>
</evidence>
<evidence type="ECO:0000313" key="9">
    <source>
        <dbReference type="Proteomes" id="UP000255543"/>
    </source>
</evidence>
<dbReference type="EMBL" id="JAOVKC010000030">
    <property type="protein sequence ID" value="MCV5624161.1"/>
    <property type="molecule type" value="Genomic_DNA"/>
</dbReference>
<dbReference type="GO" id="GO:0003677">
    <property type="term" value="F:DNA binding"/>
    <property type="evidence" value="ECO:0007669"/>
    <property type="project" value="UniProtKB-KW"/>
</dbReference>
<dbReference type="RefSeq" id="WP_000135717.1">
    <property type="nucleotide sequence ID" value="NZ_AP022173.1"/>
</dbReference>
<dbReference type="Proteomes" id="UP000255057">
    <property type="component" value="Unassembled WGS sequence"/>
</dbReference>
<dbReference type="Proteomes" id="UP000255543">
    <property type="component" value="Unassembled WGS sequence"/>
</dbReference>
<dbReference type="EMBL" id="UGFE01000002">
    <property type="protein sequence ID" value="STM21887.1"/>
    <property type="molecule type" value="Genomic_DNA"/>
</dbReference>
<dbReference type="Proteomes" id="UP000254718">
    <property type="component" value="Unassembled WGS sequence"/>
</dbReference>
<evidence type="ECO:0000313" key="8">
    <source>
        <dbReference type="Proteomes" id="UP000255057"/>
    </source>
</evidence>
<proteinExistence type="predicted"/>
<reference evidence="1" key="2">
    <citation type="submission" date="2023-06" db="EMBL/GenBank/DDBJ databases">
        <title>Deciphering the underlying mechanisms mediating the transmission of blaNDM gene from human to animals in China.</title>
        <authorList>
            <person name="Chen K."/>
            <person name="Chen S."/>
        </authorList>
    </citation>
    <scope>NUCLEOTIDE SEQUENCE</scope>
    <source>
        <strain evidence="1">1199</strain>
    </source>
</reference>
<dbReference type="Proteomes" id="UP001208624">
    <property type="component" value="Unassembled WGS sequence"/>
</dbReference>
<dbReference type="EMBL" id="UARW01000010">
    <property type="protein sequence ID" value="SQD01419.1"/>
    <property type="molecule type" value="Genomic_DNA"/>
</dbReference>
<dbReference type="AlphaFoldDB" id="A0A0J2BAM6"/>
<accession>A0A0J2BAM6</accession>
<keyword evidence="4" id="KW-0238">DNA-binding</keyword>
<name>A0A0J2BAM6_ECOLX</name>
<dbReference type="EMBL" id="UGFO01000006">
    <property type="protein sequence ID" value="STN13005.1"/>
    <property type="molecule type" value="Genomic_DNA"/>
</dbReference>
<dbReference type="Proteomes" id="UP000250991">
    <property type="component" value="Unassembled WGS sequence"/>
</dbReference>
<organism evidence="4 7">
    <name type="scientific">Escherichia coli</name>
    <dbReference type="NCBI Taxonomy" id="562"/>
    <lineage>
        <taxon>Bacteria</taxon>
        <taxon>Pseudomonadati</taxon>
        <taxon>Pseudomonadota</taxon>
        <taxon>Gammaproteobacteria</taxon>
        <taxon>Enterobacterales</taxon>
        <taxon>Enterobacteriaceae</taxon>
        <taxon>Escherichia</taxon>
    </lineage>
</organism>
<sequence>MASFAYIDSEKWSKLNRLKSMIQRYFKEPLLQLTGELGRPDYTLADRKRLVRLLTQDMQRGDILITKSLTCFGNTPEKIQEVLSLSIRQGINICFFMSSELPDGDDIPVVLTGMILPTDIRGKIPDISIRKIKRKPGRKEGSIHSKNIRQLKLQGFSQSQTARKLSISLSTVKRHWDKGIVDLTAE</sequence>
<dbReference type="EMBL" id="UGEB01000001">
    <property type="protein sequence ID" value="STK83164.1"/>
    <property type="molecule type" value="Genomic_DNA"/>
</dbReference>
<protein>
    <submittedName>
        <fullName evidence="1 4">DNA-binding protein</fullName>
    </submittedName>
</protein>